<dbReference type="InterPro" id="IPR020616">
    <property type="entry name" value="Thiolase_N"/>
</dbReference>
<dbReference type="Proteomes" id="UP000619033">
    <property type="component" value="Unassembled WGS sequence"/>
</dbReference>
<dbReference type="InterPro" id="IPR020617">
    <property type="entry name" value="Thiolase_C"/>
</dbReference>
<feature type="domain" description="Thiolase C-terminal" evidence="6">
    <location>
        <begin position="252"/>
        <end position="358"/>
    </location>
</feature>
<dbReference type="Gene3D" id="3.40.47.10">
    <property type="match status" value="1"/>
</dbReference>
<dbReference type="InterPro" id="IPR002155">
    <property type="entry name" value="Thiolase"/>
</dbReference>
<sequence length="359" mass="36109">MAVILSARRTAVLPRGGAFARLRIEDLAAPVVRAVLADAGLGAVQVDELIAANALGAGGNPARRVALAAGLPERVAGLTIDRQCVGGLDAILLAAALVDSGAARVVVAGGVESYSRRPLRLATDPDGGAPVAYDQPPFTPWADRDPDMTQAAAALAVSLGISRPAQDDWAVESHRKALVDHDWPEIVALGGVSRDAFARRLTPALAARAKVLAGNVTAATAAVAADAAAFVVVTRDDLARPGALRIGPGLTLGSAPEEPGLAPVPAIAAVLARAGLLPDKLAQVEMMEAYAAQAIACVEGAGLDPARVNLRGGALARGHPIGASGAILAVRLFHDLTNGHGLAAIAAAGGLGTAVLFSR</sequence>
<dbReference type="PANTHER" id="PTHR18919:SF107">
    <property type="entry name" value="ACETYL-COA ACETYLTRANSFERASE, CYTOSOLIC"/>
    <property type="match status" value="1"/>
</dbReference>
<evidence type="ECO:0000259" key="6">
    <source>
        <dbReference type="Pfam" id="PF02803"/>
    </source>
</evidence>
<dbReference type="SUPFAM" id="SSF53901">
    <property type="entry name" value="Thiolase-like"/>
    <property type="match status" value="2"/>
</dbReference>
<dbReference type="AlphaFoldDB" id="A0A8J7MUL5"/>
<keyword evidence="8" id="KW-1185">Reference proteome</keyword>
<name>A0A8J7MUL5_9RHOB</name>
<keyword evidence="2 4" id="KW-0808">Transferase</keyword>
<dbReference type="EMBL" id="JAESVP010000005">
    <property type="protein sequence ID" value="MBL4928733.1"/>
    <property type="molecule type" value="Genomic_DNA"/>
</dbReference>
<dbReference type="Pfam" id="PF02803">
    <property type="entry name" value="Thiolase_C"/>
    <property type="match status" value="1"/>
</dbReference>
<comment type="similarity">
    <text evidence="1 4">Belongs to the thiolase-like superfamily. Thiolase family.</text>
</comment>
<evidence type="ECO:0000256" key="1">
    <source>
        <dbReference type="ARBA" id="ARBA00010982"/>
    </source>
</evidence>
<dbReference type="PROSITE" id="PS00737">
    <property type="entry name" value="THIOLASE_2"/>
    <property type="match status" value="1"/>
</dbReference>
<dbReference type="InterPro" id="IPR020613">
    <property type="entry name" value="Thiolase_CS"/>
</dbReference>
<proteinExistence type="inferred from homology"/>
<evidence type="ECO:0000256" key="2">
    <source>
        <dbReference type="ARBA" id="ARBA00022679"/>
    </source>
</evidence>
<evidence type="ECO:0000313" key="8">
    <source>
        <dbReference type="Proteomes" id="UP000619033"/>
    </source>
</evidence>
<dbReference type="PANTHER" id="PTHR18919">
    <property type="entry name" value="ACETYL-COA C-ACYLTRANSFERASE"/>
    <property type="match status" value="1"/>
</dbReference>
<evidence type="ECO:0000259" key="5">
    <source>
        <dbReference type="Pfam" id="PF00108"/>
    </source>
</evidence>
<accession>A0A8J7MUL5</accession>
<evidence type="ECO:0000256" key="3">
    <source>
        <dbReference type="ARBA" id="ARBA00023315"/>
    </source>
</evidence>
<evidence type="ECO:0000256" key="4">
    <source>
        <dbReference type="RuleBase" id="RU003557"/>
    </source>
</evidence>
<keyword evidence="3 4" id="KW-0012">Acyltransferase</keyword>
<organism evidence="7 8">
    <name type="scientific">Fuscibacter oryzae</name>
    <dbReference type="NCBI Taxonomy" id="2803939"/>
    <lineage>
        <taxon>Bacteria</taxon>
        <taxon>Pseudomonadati</taxon>
        <taxon>Pseudomonadota</taxon>
        <taxon>Alphaproteobacteria</taxon>
        <taxon>Rhodobacterales</taxon>
        <taxon>Paracoccaceae</taxon>
        <taxon>Fuscibacter</taxon>
    </lineage>
</organism>
<comment type="caution">
    <text evidence="7">The sequence shown here is derived from an EMBL/GenBank/DDBJ whole genome shotgun (WGS) entry which is preliminary data.</text>
</comment>
<protein>
    <submittedName>
        <fullName evidence="7">Thiolase family protein</fullName>
    </submittedName>
</protein>
<feature type="domain" description="Thiolase N-terminal" evidence="5">
    <location>
        <begin position="3"/>
        <end position="235"/>
    </location>
</feature>
<dbReference type="InterPro" id="IPR016039">
    <property type="entry name" value="Thiolase-like"/>
</dbReference>
<dbReference type="PIRSF" id="PIRSF000429">
    <property type="entry name" value="Ac-CoA_Ac_transf"/>
    <property type="match status" value="1"/>
</dbReference>
<dbReference type="Pfam" id="PF00108">
    <property type="entry name" value="Thiolase_N"/>
    <property type="match status" value="1"/>
</dbReference>
<reference evidence="7" key="1">
    <citation type="submission" date="2021-01" db="EMBL/GenBank/DDBJ databases">
        <title>Genome seq and assembly of Tabrizicola sp. KVB23.</title>
        <authorList>
            <person name="Chhetri G."/>
        </authorList>
    </citation>
    <scope>NUCLEOTIDE SEQUENCE</scope>
    <source>
        <strain evidence="7">KVB23</strain>
    </source>
</reference>
<dbReference type="RefSeq" id="WP_202660992.1">
    <property type="nucleotide sequence ID" value="NZ_JAESVP010000005.1"/>
</dbReference>
<evidence type="ECO:0000313" key="7">
    <source>
        <dbReference type="EMBL" id="MBL4928733.1"/>
    </source>
</evidence>
<gene>
    <name evidence="7" type="ORF">JI744_11515</name>
</gene>
<dbReference type="GO" id="GO:0003988">
    <property type="term" value="F:acetyl-CoA C-acyltransferase activity"/>
    <property type="evidence" value="ECO:0007669"/>
    <property type="project" value="UniProtKB-ARBA"/>
</dbReference>